<dbReference type="GO" id="GO:0009307">
    <property type="term" value="P:DNA restriction-modification system"/>
    <property type="evidence" value="ECO:0007669"/>
    <property type="project" value="InterPro"/>
</dbReference>
<dbReference type="InterPro" id="IPR007560">
    <property type="entry name" value="Restrct_endonuc_IV_Mrr"/>
</dbReference>
<feature type="domain" description="Restriction system protein Mrr-like N-terminal" evidence="2">
    <location>
        <begin position="26"/>
        <end position="107"/>
    </location>
</feature>
<evidence type="ECO:0000259" key="2">
    <source>
        <dbReference type="Pfam" id="PF14338"/>
    </source>
</evidence>
<dbReference type="Pfam" id="PF04471">
    <property type="entry name" value="Mrr_cat"/>
    <property type="match status" value="1"/>
</dbReference>
<keyword evidence="3" id="KW-0255">Endonuclease</keyword>
<keyword evidence="3" id="KW-0378">Hydrolase</keyword>
<name>A0A9W6H7C4_9MICO</name>
<protein>
    <submittedName>
        <fullName evidence="3">Restriction endonuclease</fullName>
    </submittedName>
</protein>
<reference evidence="3" key="2">
    <citation type="submission" date="2023-01" db="EMBL/GenBank/DDBJ databases">
        <authorList>
            <person name="Sun Q."/>
            <person name="Evtushenko L."/>
        </authorList>
    </citation>
    <scope>NUCLEOTIDE SEQUENCE</scope>
    <source>
        <strain evidence="3">VKM Ac-1401</strain>
    </source>
</reference>
<dbReference type="InterPro" id="IPR011335">
    <property type="entry name" value="Restrct_endonuc-II-like"/>
</dbReference>
<dbReference type="PANTHER" id="PTHR30015:SF7">
    <property type="entry name" value="TYPE IV METHYL-DIRECTED RESTRICTION ENZYME ECOKMRR"/>
    <property type="match status" value="1"/>
</dbReference>
<dbReference type="InterPro" id="IPR052906">
    <property type="entry name" value="Type_IV_Methyl-Rstrct_Enzyme"/>
</dbReference>
<dbReference type="AlphaFoldDB" id="A0A9W6H7C4"/>
<dbReference type="Pfam" id="PF14338">
    <property type="entry name" value="Mrr_N"/>
    <property type="match status" value="1"/>
</dbReference>
<proteinExistence type="predicted"/>
<comment type="caution">
    <text evidence="3">The sequence shown here is derived from an EMBL/GenBank/DDBJ whole genome shotgun (WGS) entry which is preliminary data.</text>
</comment>
<dbReference type="Proteomes" id="UP001142372">
    <property type="component" value="Unassembled WGS sequence"/>
</dbReference>
<dbReference type="PANTHER" id="PTHR30015">
    <property type="entry name" value="MRR RESTRICTION SYSTEM PROTEIN"/>
    <property type="match status" value="1"/>
</dbReference>
<sequence length="319" mass="34957">MPWRTRAVVTTSSFVPVSAIPRWPGFLVPILEVLSDGNIWKKKDLEEAVLDKAGVTQEQRLEQLGSGDSRALNRVGWALSFLTRAEVITKPARAQFQIVADGRQLLAENPSGISEARLKKVPAFLQYVPTRGKGIAGIPRAEQTIDEDEDPLEQIEAGISKFENDVAAELIRRLHEQHPDFFEQAVVDLLKAMGYGGAESRVTRLGRSGDGGVDGVIDQDALGLSRVYIQAKRYAPGNMVHRPDLQGFVGALASKGATQGVFVTTSGFSTGAREYVEQIPSRVVLIDGIRLADLMIHYQVGVQVKRTFAVVEVDADYFE</sequence>
<dbReference type="EMBL" id="BSEN01000001">
    <property type="protein sequence ID" value="GLJ74742.1"/>
    <property type="molecule type" value="Genomic_DNA"/>
</dbReference>
<dbReference type="GO" id="GO:0015666">
    <property type="term" value="F:restriction endodeoxyribonuclease activity"/>
    <property type="evidence" value="ECO:0007669"/>
    <property type="project" value="TreeGrafter"/>
</dbReference>
<reference evidence="3" key="1">
    <citation type="journal article" date="2014" name="Int. J. Syst. Evol. Microbiol.">
        <title>Complete genome sequence of Corynebacterium casei LMG S-19264T (=DSM 44701T), isolated from a smear-ripened cheese.</title>
        <authorList>
            <consortium name="US DOE Joint Genome Institute (JGI-PGF)"/>
            <person name="Walter F."/>
            <person name="Albersmeier A."/>
            <person name="Kalinowski J."/>
            <person name="Ruckert C."/>
        </authorList>
    </citation>
    <scope>NUCLEOTIDE SEQUENCE</scope>
    <source>
        <strain evidence="3">VKM Ac-1401</strain>
    </source>
</reference>
<evidence type="ECO:0000313" key="4">
    <source>
        <dbReference type="Proteomes" id="UP001142372"/>
    </source>
</evidence>
<feature type="domain" description="Restriction endonuclease type IV Mrr" evidence="1">
    <location>
        <begin position="176"/>
        <end position="295"/>
    </location>
</feature>
<accession>A0A9W6H7C4</accession>
<dbReference type="InterPro" id="IPR011856">
    <property type="entry name" value="tRNA_endonuc-like_dom_sf"/>
</dbReference>
<dbReference type="SUPFAM" id="SSF52980">
    <property type="entry name" value="Restriction endonuclease-like"/>
    <property type="match status" value="1"/>
</dbReference>
<organism evidence="3 4">
    <name type="scientific">Leifsonia poae</name>
    <dbReference type="NCBI Taxonomy" id="110933"/>
    <lineage>
        <taxon>Bacteria</taxon>
        <taxon>Bacillati</taxon>
        <taxon>Actinomycetota</taxon>
        <taxon>Actinomycetes</taxon>
        <taxon>Micrococcales</taxon>
        <taxon>Microbacteriaceae</taxon>
        <taxon>Leifsonia</taxon>
    </lineage>
</organism>
<evidence type="ECO:0000259" key="1">
    <source>
        <dbReference type="Pfam" id="PF04471"/>
    </source>
</evidence>
<keyword evidence="4" id="KW-1185">Reference proteome</keyword>
<keyword evidence="3" id="KW-0540">Nuclease</keyword>
<dbReference type="GO" id="GO:0003677">
    <property type="term" value="F:DNA binding"/>
    <property type="evidence" value="ECO:0007669"/>
    <property type="project" value="InterPro"/>
</dbReference>
<evidence type="ECO:0000313" key="3">
    <source>
        <dbReference type="EMBL" id="GLJ74742.1"/>
    </source>
</evidence>
<gene>
    <name evidence="3" type="ORF">GCM10017584_03150</name>
</gene>
<dbReference type="Gene3D" id="3.40.1350.10">
    <property type="match status" value="1"/>
</dbReference>
<dbReference type="InterPro" id="IPR025745">
    <property type="entry name" value="Mrr-like_N_dom"/>
</dbReference>